<sequence>MRTIYLVRHGQTLFNVHHKIQGTCDSPLTKLGVAQAKAVKDYFKKKKIHFDAAFCSTQERASNTLEIITDNKLPYTRLHDLHEKSHGEYEGQDEFMLPWRRGFSRVNAAMEPDREVEQRMEKAMTKIIDLTRADDTILVVGHGTALRLFTQAVNPEFKNYGNCGIVKMTAIDNRLKYVDYVTPAKDVSLPEKVTKKNILIVR</sequence>
<dbReference type="SMART" id="SM00855">
    <property type="entry name" value="PGAM"/>
    <property type="match status" value="1"/>
</dbReference>
<name>A0A9E2KRU6_9LACO</name>
<dbReference type="GO" id="GO:0016791">
    <property type="term" value="F:phosphatase activity"/>
    <property type="evidence" value="ECO:0007669"/>
    <property type="project" value="TreeGrafter"/>
</dbReference>
<dbReference type="Gene3D" id="3.40.50.1240">
    <property type="entry name" value="Phosphoglycerate mutase-like"/>
    <property type="match status" value="1"/>
</dbReference>
<comment type="caution">
    <text evidence="3">The sequence shown here is derived from an EMBL/GenBank/DDBJ whole genome shotgun (WGS) entry which is preliminary data.</text>
</comment>
<feature type="binding site" evidence="2">
    <location>
        <position position="60"/>
    </location>
    <ligand>
        <name>substrate</name>
    </ligand>
</feature>
<evidence type="ECO:0000313" key="4">
    <source>
        <dbReference type="Proteomes" id="UP000823844"/>
    </source>
</evidence>
<dbReference type="Proteomes" id="UP000823844">
    <property type="component" value="Unassembled WGS sequence"/>
</dbReference>
<dbReference type="CDD" id="cd07067">
    <property type="entry name" value="HP_PGM_like"/>
    <property type="match status" value="1"/>
</dbReference>
<evidence type="ECO:0000313" key="3">
    <source>
        <dbReference type="EMBL" id="MBU3828103.1"/>
    </source>
</evidence>
<dbReference type="EMBL" id="JAHLFT010000035">
    <property type="protein sequence ID" value="MBU3828103.1"/>
    <property type="molecule type" value="Genomic_DNA"/>
</dbReference>
<feature type="active site" description="Proton donor/acceptor" evidence="1">
    <location>
        <position position="83"/>
    </location>
</feature>
<feature type="active site" description="Tele-phosphohistidine intermediate" evidence="1">
    <location>
        <position position="9"/>
    </location>
</feature>
<dbReference type="InterPro" id="IPR013078">
    <property type="entry name" value="His_Pase_superF_clade-1"/>
</dbReference>
<organism evidence="3 4">
    <name type="scientific">Candidatus Lactobacillus pullistercoris</name>
    <dbReference type="NCBI Taxonomy" id="2838636"/>
    <lineage>
        <taxon>Bacteria</taxon>
        <taxon>Bacillati</taxon>
        <taxon>Bacillota</taxon>
        <taxon>Bacilli</taxon>
        <taxon>Lactobacillales</taxon>
        <taxon>Lactobacillaceae</taxon>
        <taxon>Lactobacillus</taxon>
    </lineage>
</organism>
<dbReference type="InterPro" id="IPR029033">
    <property type="entry name" value="His_PPase_superfam"/>
</dbReference>
<dbReference type="GO" id="GO:0005737">
    <property type="term" value="C:cytoplasm"/>
    <property type="evidence" value="ECO:0007669"/>
    <property type="project" value="TreeGrafter"/>
</dbReference>
<dbReference type="SUPFAM" id="SSF53254">
    <property type="entry name" value="Phosphoglycerate mutase-like"/>
    <property type="match status" value="1"/>
</dbReference>
<evidence type="ECO:0000256" key="1">
    <source>
        <dbReference type="PIRSR" id="PIRSR613078-1"/>
    </source>
</evidence>
<dbReference type="PANTHER" id="PTHR48100:SF5">
    <property type="entry name" value="HISTIDINE PHOSPHATASE FAMILY PROTEIN"/>
    <property type="match status" value="1"/>
</dbReference>
<dbReference type="AlphaFoldDB" id="A0A9E2KRU6"/>
<dbReference type="Pfam" id="PF00300">
    <property type="entry name" value="His_Phos_1"/>
    <property type="match status" value="1"/>
</dbReference>
<reference evidence="3" key="1">
    <citation type="journal article" date="2021" name="PeerJ">
        <title>Extensive microbial diversity within the chicken gut microbiome revealed by metagenomics and culture.</title>
        <authorList>
            <person name="Gilroy R."/>
            <person name="Ravi A."/>
            <person name="Getino M."/>
            <person name="Pursley I."/>
            <person name="Horton D.L."/>
            <person name="Alikhan N.F."/>
            <person name="Baker D."/>
            <person name="Gharbi K."/>
            <person name="Hall N."/>
            <person name="Watson M."/>
            <person name="Adriaenssens E.M."/>
            <person name="Foster-Nyarko E."/>
            <person name="Jarju S."/>
            <person name="Secka A."/>
            <person name="Antonio M."/>
            <person name="Oren A."/>
            <person name="Chaudhuri R.R."/>
            <person name="La Ragione R."/>
            <person name="Hildebrand F."/>
            <person name="Pallen M.J."/>
        </authorList>
    </citation>
    <scope>NUCLEOTIDE SEQUENCE</scope>
    <source>
        <strain evidence="3">F6-686</strain>
    </source>
</reference>
<feature type="binding site" evidence="2">
    <location>
        <begin position="100"/>
        <end position="101"/>
    </location>
    <ligand>
        <name>substrate</name>
    </ligand>
</feature>
<accession>A0A9E2KRU6</accession>
<evidence type="ECO:0000256" key="2">
    <source>
        <dbReference type="PIRSR" id="PIRSR613078-2"/>
    </source>
</evidence>
<dbReference type="PROSITE" id="PS00175">
    <property type="entry name" value="PG_MUTASE"/>
    <property type="match status" value="1"/>
</dbReference>
<gene>
    <name evidence="3" type="ORF">H9806_02975</name>
</gene>
<feature type="binding site" evidence="2">
    <location>
        <begin position="8"/>
        <end position="15"/>
    </location>
    <ligand>
        <name>substrate</name>
    </ligand>
</feature>
<protein>
    <submittedName>
        <fullName evidence="3">Histidine phosphatase family protein</fullName>
    </submittedName>
</protein>
<proteinExistence type="predicted"/>
<dbReference type="InterPro" id="IPR001345">
    <property type="entry name" value="PG/BPGM_mutase_AS"/>
</dbReference>
<dbReference type="InterPro" id="IPR050275">
    <property type="entry name" value="PGM_Phosphatase"/>
</dbReference>
<reference evidence="3" key="2">
    <citation type="submission" date="2021-04" db="EMBL/GenBank/DDBJ databases">
        <authorList>
            <person name="Gilroy R."/>
        </authorList>
    </citation>
    <scope>NUCLEOTIDE SEQUENCE</scope>
    <source>
        <strain evidence="3">F6-686</strain>
    </source>
</reference>
<dbReference type="PANTHER" id="PTHR48100">
    <property type="entry name" value="BROAD-SPECIFICITY PHOSPHATASE YOR283W-RELATED"/>
    <property type="match status" value="1"/>
</dbReference>